<comment type="caution">
    <text evidence="1">The sequence shown here is derived from an EMBL/GenBank/DDBJ whole genome shotgun (WGS) entry which is preliminary data.</text>
</comment>
<proteinExistence type="predicted"/>
<dbReference type="InterPro" id="IPR050900">
    <property type="entry name" value="Transposase_IS3/IS150/IS904"/>
</dbReference>
<dbReference type="AlphaFoldDB" id="V6IGB4"/>
<dbReference type="EMBL" id="AHMT02000001">
    <property type="protein sequence ID" value="EQA64778.1"/>
    <property type="molecule type" value="Genomic_DNA"/>
</dbReference>
<dbReference type="PANTHER" id="PTHR46889">
    <property type="entry name" value="TRANSPOSASE INSF FOR INSERTION SEQUENCE IS3B-RELATED"/>
    <property type="match status" value="1"/>
</dbReference>
<gene>
    <name evidence="1" type="ORF">LEP1GSC062_2374</name>
</gene>
<sequence>MGLKADRKRSFRPVTTDPKHKFPVAPNLLGQNFQSSNLNKIWLSDITYIPRRWKVGLSICDQRSFQSRDHRLGVRFDVGDGASLESF</sequence>
<evidence type="ECO:0000313" key="1">
    <source>
        <dbReference type="EMBL" id="EQA64778.1"/>
    </source>
</evidence>
<reference evidence="1" key="1">
    <citation type="submission" date="2013-05" db="EMBL/GenBank/DDBJ databases">
        <authorList>
            <person name="Harkins D.M."/>
            <person name="Durkin A.S."/>
            <person name="Brinkac L.M."/>
            <person name="Haft D.H."/>
            <person name="Selengut J.D."/>
            <person name="Sanka R."/>
            <person name="DePew J."/>
            <person name="Purushe J."/>
            <person name="Hartskeerl R.A."/>
            <person name="Ahmed A."/>
            <person name="van der Linden H."/>
            <person name="Goris M.G.A."/>
            <person name="Vinetz J.M."/>
            <person name="Sutton G.G."/>
            <person name="Nierman W.C."/>
            <person name="Fouts D.E."/>
        </authorList>
    </citation>
    <scope>NUCLEOTIDE SEQUENCE [LARGE SCALE GENOMIC DNA]</scope>
    <source>
        <strain evidence="1">L 60</strain>
    </source>
</reference>
<name>V6IGB4_9LEPT</name>
<protein>
    <submittedName>
        <fullName evidence="1">Uncharacterized protein</fullName>
    </submittedName>
</protein>
<organism evidence="1 2">
    <name type="scientific">Leptospira alexanderi serovar Manhao 3 str. L 60</name>
    <dbReference type="NCBI Taxonomy" id="1049759"/>
    <lineage>
        <taxon>Bacteria</taxon>
        <taxon>Pseudomonadati</taxon>
        <taxon>Spirochaetota</taxon>
        <taxon>Spirochaetia</taxon>
        <taxon>Leptospirales</taxon>
        <taxon>Leptospiraceae</taxon>
        <taxon>Leptospira</taxon>
    </lineage>
</organism>
<keyword evidence="2" id="KW-1185">Reference proteome</keyword>
<evidence type="ECO:0000313" key="2">
    <source>
        <dbReference type="Proteomes" id="UP000018747"/>
    </source>
</evidence>
<accession>V6IGB4</accession>
<dbReference type="Proteomes" id="UP000018747">
    <property type="component" value="Unassembled WGS sequence"/>
</dbReference>